<gene>
    <name evidence="2" type="ORF">HBA54_05225</name>
</gene>
<keyword evidence="1" id="KW-0812">Transmembrane</keyword>
<evidence type="ECO:0000256" key="1">
    <source>
        <dbReference type="SAM" id="Phobius"/>
    </source>
</evidence>
<feature type="transmembrane region" description="Helical" evidence="1">
    <location>
        <begin position="34"/>
        <end position="53"/>
    </location>
</feature>
<feature type="transmembrane region" description="Helical" evidence="1">
    <location>
        <begin position="231"/>
        <end position="256"/>
    </location>
</feature>
<keyword evidence="3" id="KW-1185">Reference proteome</keyword>
<proteinExistence type="predicted"/>
<feature type="transmembrane region" description="Helical" evidence="1">
    <location>
        <begin position="202"/>
        <end position="219"/>
    </location>
</feature>
<organism evidence="2 3">
    <name type="scientific">Pelagibius litoralis</name>
    <dbReference type="NCBI Taxonomy" id="374515"/>
    <lineage>
        <taxon>Bacteria</taxon>
        <taxon>Pseudomonadati</taxon>
        <taxon>Pseudomonadota</taxon>
        <taxon>Alphaproteobacteria</taxon>
        <taxon>Rhodospirillales</taxon>
        <taxon>Rhodovibrionaceae</taxon>
        <taxon>Pelagibius</taxon>
    </lineage>
</organism>
<accession>A0A967C7U1</accession>
<reference evidence="2" key="1">
    <citation type="submission" date="2020-03" db="EMBL/GenBank/DDBJ databases">
        <title>Genome of Pelagibius litoralis DSM 21314T.</title>
        <authorList>
            <person name="Wang G."/>
        </authorList>
    </citation>
    <scope>NUCLEOTIDE SEQUENCE</scope>
    <source>
        <strain evidence="2">DSM 21314</strain>
    </source>
</reference>
<protein>
    <submittedName>
        <fullName evidence="2">Uncharacterized protein</fullName>
    </submittedName>
</protein>
<feature type="transmembrane region" description="Helical" evidence="1">
    <location>
        <begin position="157"/>
        <end position="181"/>
    </location>
</feature>
<evidence type="ECO:0000313" key="2">
    <source>
        <dbReference type="EMBL" id="NIA67987.1"/>
    </source>
</evidence>
<feature type="transmembrane region" description="Helical" evidence="1">
    <location>
        <begin position="59"/>
        <end position="85"/>
    </location>
</feature>
<comment type="caution">
    <text evidence="2">The sequence shown here is derived from an EMBL/GenBank/DDBJ whole genome shotgun (WGS) entry which is preliminary data.</text>
</comment>
<keyword evidence="1" id="KW-0472">Membrane</keyword>
<name>A0A967C7U1_9PROT</name>
<sequence>MISNEPPQEAVGALPVSATIVELYATLYRRASGLAVRLGLPTVISIFFLFLAGGQLHPLFAYVLWYLFLALPMTLLGVSWLRLLLLGDNKTPFAVFSDFDERHRRFFKYSLLLSLITLPLVFLQYALETGSGANGAEGQNTDFADDTAAGENPFADLIYWMAYLPLFYIQLRLSFVLPAIAVDETYGFADAWRHTQSQGGRLFLIAAIAVLGPWLVWYYSPAWSDEPLWQLVVFCFYHFSIFLHQGAFLALLAIAFRSCTGWVPAPDRRIIERFE</sequence>
<feature type="transmembrane region" description="Helical" evidence="1">
    <location>
        <begin position="106"/>
        <end position="127"/>
    </location>
</feature>
<dbReference type="RefSeq" id="WP_167222093.1">
    <property type="nucleotide sequence ID" value="NZ_JAAQPH010000003.1"/>
</dbReference>
<dbReference type="AlphaFoldDB" id="A0A967C7U1"/>
<dbReference type="Proteomes" id="UP000761264">
    <property type="component" value="Unassembled WGS sequence"/>
</dbReference>
<keyword evidence="1" id="KW-1133">Transmembrane helix</keyword>
<dbReference type="EMBL" id="JAAQPH010000003">
    <property type="protein sequence ID" value="NIA67987.1"/>
    <property type="molecule type" value="Genomic_DNA"/>
</dbReference>
<evidence type="ECO:0000313" key="3">
    <source>
        <dbReference type="Proteomes" id="UP000761264"/>
    </source>
</evidence>